<protein>
    <submittedName>
        <fullName evidence="1">Uncharacterized protein</fullName>
    </submittedName>
</protein>
<organism evidence="1 2">
    <name type="scientific">Lactuca saligna</name>
    <name type="common">Willowleaf lettuce</name>
    <dbReference type="NCBI Taxonomy" id="75948"/>
    <lineage>
        <taxon>Eukaryota</taxon>
        <taxon>Viridiplantae</taxon>
        <taxon>Streptophyta</taxon>
        <taxon>Embryophyta</taxon>
        <taxon>Tracheophyta</taxon>
        <taxon>Spermatophyta</taxon>
        <taxon>Magnoliopsida</taxon>
        <taxon>eudicotyledons</taxon>
        <taxon>Gunneridae</taxon>
        <taxon>Pentapetalae</taxon>
        <taxon>asterids</taxon>
        <taxon>campanulids</taxon>
        <taxon>Asterales</taxon>
        <taxon>Asteraceae</taxon>
        <taxon>Cichorioideae</taxon>
        <taxon>Cichorieae</taxon>
        <taxon>Lactucinae</taxon>
        <taxon>Lactuca</taxon>
    </lineage>
</organism>
<reference evidence="1" key="1">
    <citation type="submission" date="2023-04" db="EMBL/GenBank/DDBJ databases">
        <authorList>
            <person name="Vijverberg K."/>
            <person name="Xiong W."/>
            <person name="Schranz E."/>
        </authorList>
    </citation>
    <scope>NUCLEOTIDE SEQUENCE</scope>
</reference>
<dbReference type="AlphaFoldDB" id="A0AA36DZW5"/>
<proteinExistence type="predicted"/>
<evidence type="ECO:0000313" key="1">
    <source>
        <dbReference type="EMBL" id="CAI9277153.1"/>
    </source>
</evidence>
<keyword evidence="2" id="KW-1185">Reference proteome</keyword>
<name>A0AA36DZW5_LACSI</name>
<evidence type="ECO:0000313" key="2">
    <source>
        <dbReference type="Proteomes" id="UP001177003"/>
    </source>
</evidence>
<gene>
    <name evidence="1" type="ORF">LSALG_LOCUS17094</name>
</gene>
<sequence length="195" mass="23171">MVVVKIYTPLPAEHFINIKFKGFRGTDCAEEDFTLADLPYMNLNDWISLFLILLKDEVKYESIVSHLRRMLICYIYEVAKLVVEIAFVLKKKQVVNPKEDTTEFEKRKLSKMKKADWRVVYQRREGDKVKKSLFFLLDKHLYSATTLNHIIKLTVTCKVNNEGDLKCFFDMIKWYIIIQNTLLMTKLFKVHKVQH</sequence>
<accession>A0AA36DZW5</accession>
<dbReference type="Proteomes" id="UP001177003">
    <property type="component" value="Chromosome 3"/>
</dbReference>
<dbReference type="EMBL" id="OX465079">
    <property type="protein sequence ID" value="CAI9277153.1"/>
    <property type="molecule type" value="Genomic_DNA"/>
</dbReference>